<dbReference type="RefSeq" id="WP_116775930.1">
    <property type="nucleotide sequence ID" value="NZ_QDKG01000003.1"/>
</dbReference>
<keyword evidence="3" id="KW-1185">Reference proteome</keyword>
<feature type="compositionally biased region" description="Acidic residues" evidence="1">
    <location>
        <begin position="37"/>
        <end position="50"/>
    </location>
</feature>
<proteinExistence type="predicted"/>
<sequence>MSEENNKQNDAEQLPFDNEEIRDEAEATGETLKYNEEQDSFELDTESGDSEYDHPLPYDTAAPEGQEDGALYDEANPYAQGEYQEKESKLDGRLEELDRVVGNEDLQVDPMDEALSAQPEDFSNDLDAEGYPKKDDADGEDNPITQ</sequence>
<dbReference type="Proteomes" id="UP000245627">
    <property type="component" value="Unassembled WGS sequence"/>
</dbReference>
<evidence type="ECO:0000313" key="2">
    <source>
        <dbReference type="EMBL" id="PVH25343.1"/>
    </source>
</evidence>
<protein>
    <submittedName>
        <fullName evidence="2">Uncharacterized protein</fullName>
    </submittedName>
</protein>
<feature type="compositionally biased region" description="Basic and acidic residues" evidence="1">
    <location>
        <begin position="1"/>
        <end position="10"/>
    </location>
</feature>
<gene>
    <name evidence="2" type="ORF">DC487_10520</name>
</gene>
<comment type="caution">
    <text evidence="2">The sequence shown here is derived from an EMBL/GenBank/DDBJ whole genome shotgun (WGS) entry which is preliminary data.</text>
</comment>
<name>A0A2T8HIX0_9SPHI</name>
<evidence type="ECO:0000313" key="3">
    <source>
        <dbReference type="Proteomes" id="UP000245627"/>
    </source>
</evidence>
<feature type="compositionally biased region" description="Basic and acidic residues" evidence="1">
    <location>
        <begin position="83"/>
        <end position="102"/>
    </location>
</feature>
<reference evidence="2 3" key="1">
    <citation type="submission" date="2018-04" db="EMBL/GenBank/DDBJ databases">
        <title>Sphingobacterium cortibacter sp. nov.</title>
        <authorList>
            <person name="Li Y."/>
        </authorList>
    </citation>
    <scope>NUCLEOTIDE SEQUENCE [LARGE SCALE GENOMIC DNA]</scope>
    <source>
        <strain evidence="2 3">2c-3</strain>
    </source>
</reference>
<feature type="region of interest" description="Disordered" evidence="1">
    <location>
        <begin position="1"/>
        <end position="146"/>
    </location>
</feature>
<dbReference type="EMBL" id="QDKG01000003">
    <property type="protein sequence ID" value="PVH25343.1"/>
    <property type="molecule type" value="Genomic_DNA"/>
</dbReference>
<dbReference type="OrthoDB" id="714337at2"/>
<feature type="compositionally biased region" description="Acidic residues" evidence="1">
    <location>
        <begin position="17"/>
        <end position="27"/>
    </location>
</feature>
<accession>A0A2T8HIX0</accession>
<evidence type="ECO:0000256" key="1">
    <source>
        <dbReference type="SAM" id="MobiDB-lite"/>
    </source>
</evidence>
<dbReference type="AlphaFoldDB" id="A0A2T8HIX0"/>
<feature type="compositionally biased region" description="Acidic residues" evidence="1">
    <location>
        <begin position="137"/>
        <end position="146"/>
    </location>
</feature>
<organism evidence="2 3">
    <name type="scientific">Sphingobacterium corticibacter</name>
    <dbReference type="NCBI Taxonomy" id="2171749"/>
    <lineage>
        <taxon>Bacteria</taxon>
        <taxon>Pseudomonadati</taxon>
        <taxon>Bacteroidota</taxon>
        <taxon>Sphingobacteriia</taxon>
        <taxon>Sphingobacteriales</taxon>
        <taxon>Sphingobacteriaceae</taxon>
        <taxon>Sphingobacterium</taxon>
    </lineage>
</organism>